<dbReference type="InterPro" id="IPR007829">
    <property type="entry name" value="TM2"/>
</dbReference>
<feature type="transmembrane region" description="Helical" evidence="6">
    <location>
        <begin position="20"/>
        <end position="39"/>
    </location>
</feature>
<dbReference type="EMBL" id="BDIP01002678">
    <property type="protein sequence ID" value="GIQ86658.1"/>
    <property type="molecule type" value="Genomic_DNA"/>
</dbReference>
<gene>
    <name evidence="8" type="ORF">KIPB_008551</name>
</gene>
<protein>
    <recommendedName>
        <fullName evidence="7">TM2 domain-containing protein</fullName>
    </recommendedName>
</protein>
<evidence type="ECO:0000256" key="5">
    <source>
        <dbReference type="ARBA" id="ARBA00023136"/>
    </source>
</evidence>
<evidence type="ECO:0000259" key="7">
    <source>
        <dbReference type="Pfam" id="PF05154"/>
    </source>
</evidence>
<sequence length="143" mass="16163">MQPQILLSAPLTHTHPAKRVWVAYALWLTCGWFGLHRFYSGTPLTAICQILLGVVAAVLYICDIHYSDIPVGVYTALSLLGLWLVVDAFLIPGLVSAANMKRTLERFEPYNDHGLPYTYREGCYRQTPQAQCREPNMAMYQTV</sequence>
<feature type="transmembrane region" description="Helical" evidence="6">
    <location>
        <begin position="46"/>
        <end position="66"/>
    </location>
</feature>
<accession>A0A9K3D065</accession>
<dbReference type="AlphaFoldDB" id="A0A9K3D065"/>
<dbReference type="InterPro" id="IPR050932">
    <property type="entry name" value="TM2D1-3-like"/>
</dbReference>
<evidence type="ECO:0000313" key="8">
    <source>
        <dbReference type="EMBL" id="GIQ86658.1"/>
    </source>
</evidence>
<comment type="caution">
    <text evidence="8">The sequence shown here is derived from an EMBL/GenBank/DDBJ whole genome shotgun (WGS) entry which is preliminary data.</text>
</comment>
<feature type="domain" description="TM2" evidence="7">
    <location>
        <begin position="18"/>
        <end position="64"/>
    </location>
</feature>
<dbReference type="OrthoDB" id="10262359at2759"/>
<reference evidence="8 9" key="1">
    <citation type="journal article" date="2018" name="PLoS ONE">
        <title>The draft genome of Kipferlia bialata reveals reductive genome evolution in fornicate parasites.</title>
        <authorList>
            <person name="Tanifuji G."/>
            <person name="Takabayashi S."/>
            <person name="Kume K."/>
            <person name="Takagi M."/>
            <person name="Nakayama T."/>
            <person name="Kamikawa R."/>
            <person name="Inagaki Y."/>
            <person name="Hashimoto T."/>
        </authorList>
    </citation>
    <scope>NUCLEOTIDE SEQUENCE [LARGE SCALE GENOMIC DNA]</scope>
    <source>
        <strain evidence="8">NY0173</strain>
    </source>
</reference>
<evidence type="ECO:0000256" key="2">
    <source>
        <dbReference type="ARBA" id="ARBA00008284"/>
    </source>
</evidence>
<evidence type="ECO:0000256" key="3">
    <source>
        <dbReference type="ARBA" id="ARBA00022692"/>
    </source>
</evidence>
<dbReference type="GO" id="GO:0016020">
    <property type="term" value="C:membrane"/>
    <property type="evidence" value="ECO:0007669"/>
    <property type="project" value="UniProtKB-SubCell"/>
</dbReference>
<comment type="similarity">
    <text evidence="2">Belongs to the TM2 family.</text>
</comment>
<evidence type="ECO:0000256" key="1">
    <source>
        <dbReference type="ARBA" id="ARBA00004141"/>
    </source>
</evidence>
<organism evidence="8 9">
    <name type="scientific">Kipferlia bialata</name>
    <dbReference type="NCBI Taxonomy" id="797122"/>
    <lineage>
        <taxon>Eukaryota</taxon>
        <taxon>Metamonada</taxon>
        <taxon>Carpediemonas-like organisms</taxon>
        <taxon>Kipferlia</taxon>
    </lineage>
</organism>
<comment type="subcellular location">
    <subcellularLocation>
        <location evidence="1">Membrane</location>
        <topology evidence="1">Multi-pass membrane protein</topology>
    </subcellularLocation>
</comment>
<feature type="transmembrane region" description="Helical" evidence="6">
    <location>
        <begin position="72"/>
        <end position="97"/>
    </location>
</feature>
<dbReference type="Proteomes" id="UP000265618">
    <property type="component" value="Unassembled WGS sequence"/>
</dbReference>
<dbReference type="PANTHER" id="PTHR21016">
    <property type="entry name" value="BETA-AMYLOID BINDING PROTEIN-RELATED"/>
    <property type="match status" value="1"/>
</dbReference>
<keyword evidence="4 6" id="KW-1133">Transmembrane helix</keyword>
<keyword evidence="9" id="KW-1185">Reference proteome</keyword>
<proteinExistence type="inferred from homology"/>
<evidence type="ECO:0000256" key="6">
    <source>
        <dbReference type="SAM" id="Phobius"/>
    </source>
</evidence>
<dbReference type="Pfam" id="PF05154">
    <property type="entry name" value="TM2"/>
    <property type="match status" value="1"/>
</dbReference>
<dbReference type="PANTHER" id="PTHR21016:SF25">
    <property type="entry name" value="TM2 DOMAIN-CONTAINING PROTEIN DDB_G0277895-RELATED"/>
    <property type="match status" value="1"/>
</dbReference>
<evidence type="ECO:0000313" key="9">
    <source>
        <dbReference type="Proteomes" id="UP000265618"/>
    </source>
</evidence>
<keyword evidence="5 6" id="KW-0472">Membrane</keyword>
<keyword evidence="3 6" id="KW-0812">Transmembrane</keyword>
<name>A0A9K3D065_9EUKA</name>
<evidence type="ECO:0000256" key="4">
    <source>
        <dbReference type="ARBA" id="ARBA00022989"/>
    </source>
</evidence>